<dbReference type="InterPro" id="IPR001029">
    <property type="entry name" value="Flagellin_N"/>
</dbReference>
<dbReference type="KEGG" id="uam:UABAM_03341"/>
<keyword evidence="1" id="KW-0175">Coiled coil</keyword>
<sequence>MRVTTNGIHQFQLAAVRQKGVELQQAQEKIALGKNNIRVSDDPNLAKNALRIKQDLRQNDIFTKNIEHITNTQANNETALREVNNVITSSKNLVLFSVSSLGQSDRDTIANDLNEHIEQVAGILNTKKEGRHLFSGTSAQQPFALSRDANGNIDGVTYNGNDEQQQIFIDTNVKVANNIPGSDLLPVLETLINARDVLLNTGGLSEPQIQQQLSDNVVAELDAIFEDNSNRIASVGSLVQRLDETNEKHIENKLQLEVRLAQLEDLDIAEGAIDLNNADTNLRSTFFAVGRGNPSLLDFTS</sequence>
<keyword evidence="4" id="KW-1185">Reference proteome</keyword>
<dbReference type="Pfam" id="PF00669">
    <property type="entry name" value="Flagellin_N"/>
    <property type="match status" value="1"/>
</dbReference>
<feature type="domain" description="Flagellin N-terminal" evidence="2">
    <location>
        <begin position="4"/>
        <end position="138"/>
    </location>
</feature>
<dbReference type="OrthoDB" id="148991at2"/>
<accession>A0A5S9IN60</accession>
<dbReference type="EMBL" id="AP019860">
    <property type="protein sequence ID" value="BBM84978.1"/>
    <property type="molecule type" value="Genomic_DNA"/>
</dbReference>
<gene>
    <name evidence="3" type="ORF">UABAM_03341</name>
</gene>
<proteinExistence type="predicted"/>
<reference evidence="3 4" key="1">
    <citation type="submission" date="2019-08" db="EMBL/GenBank/DDBJ databases">
        <title>Complete genome sequence of Candidatus Uab amorphum.</title>
        <authorList>
            <person name="Shiratori T."/>
            <person name="Suzuki S."/>
            <person name="Kakizawa Y."/>
            <person name="Ishida K."/>
        </authorList>
    </citation>
    <scope>NUCLEOTIDE SEQUENCE [LARGE SCALE GENOMIC DNA]</scope>
    <source>
        <strain evidence="3 4">SRT547</strain>
    </source>
</reference>
<protein>
    <submittedName>
        <fullName evidence="3">Flagellar hook-associated protein FlgL</fullName>
    </submittedName>
</protein>
<evidence type="ECO:0000259" key="2">
    <source>
        <dbReference type="Pfam" id="PF00669"/>
    </source>
</evidence>
<keyword evidence="3" id="KW-0969">Cilium</keyword>
<dbReference type="Proteomes" id="UP000326354">
    <property type="component" value="Chromosome"/>
</dbReference>
<dbReference type="PANTHER" id="PTHR42792:SF1">
    <property type="entry name" value="FLAGELLAR HOOK-ASSOCIATED PROTEIN 3"/>
    <property type="match status" value="1"/>
</dbReference>
<dbReference type="PANTHER" id="PTHR42792">
    <property type="entry name" value="FLAGELLIN"/>
    <property type="match status" value="1"/>
</dbReference>
<name>A0A5S9IN60_UABAM</name>
<dbReference type="InterPro" id="IPR001492">
    <property type="entry name" value="Flagellin"/>
</dbReference>
<feature type="coiled-coil region" evidence="1">
    <location>
        <begin position="239"/>
        <end position="266"/>
    </location>
</feature>
<dbReference type="AlphaFoldDB" id="A0A5S9IN60"/>
<evidence type="ECO:0000313" key="3">
    <source>
        <dbReference type="EMBL" id="BBM84978.1"/>
    </source>
</evidence>
<dbReference type="GO" id="GO:0005198">
    <property type="term" value="F:structural molecule activity"/>
    <property type="evidence" value="ECO:0007669"/>
    <property type="project" value="InterPro"/>
</dbReference>
<dbReference type="RefSeq" id="WP_151969102.1">
    <property type="nucleotide sequence ID" value="NZ_AP019860.1"/>
</dbReference>
<evidence type="ECO:0000313" key="4">
    <source>
        <dbReference type="Proteomes" id="UP000326354"/>
    </source>
</evidence>
<dbReference type="SUPFAM" id="SSF64518">
    <property type="entry name" value="Phase 1 flagellin"/>
    <property type="match status" value="1"/>
</dbReference>
<dbReference type="GO" id="GO:0009288">
    <property type="term" value="C:bacterial-type flagellum"/>
    <property type="evidence" value="ECO:0007669"/>
    <property type="project" value="InterPro"/>
</dbReference>
<keyword evidence="3" id="KW-0966">Cell projection</keyword>
<dbReference type="Gene3D" id="1.20.1330.10">
    <property type="entry name" value="f41 fragment of flagellin, N-terminal domain"/>
    <property type="match status" value="1"/>
</dbReference>
<evidence type="ECO:0000256" key="1">
    <source>
        <dbReference type="SAM" id="Coils"/>
    </source>
</evidence>
<keyword evidence="3" id="KW-0282">Flagellum</keyword>
<organism evidence="3 4">
    <name type="scientific">Uabimicrobium amorphum</name>
    <dbReference type="NCBI Taxonomy" id="2596890"/>
    <lineage>
        <taxon>Bacteria</taxon>
        <taxon>Pseudomonadati</taxon>
        <taxon>Planctomycetota</taxon>
        <taxon>Candidatus Uabimicrobiia</taxon>
        <taxon>Candidatus Uabimicrobiales</taxon>
        <taxon>Candidatus Uabimicrobiaceae</taxon>
        <taxon>Candidatus Uabimicrobium</taxon>
    </lineage>
</organism>